<feature type="compositionally biased region" description="Basic and acidic residues" evidence="1">
    <location>
        <begin position="344"/>
        <end position="357"/>
    </location>
</feature>
<comment type="caution">
    <text evidence="2">The sequence shown here is derived from an EMBL/GenBank/DDBJ whole genome shotgun (WGS) entry which is preliminary data.</text>
</comment>
<reference evidence="2" key="2">
    <citation type="submission" date="2017-10" db="EMBL/GenBank/DDBJ databases">
        <title>Ladona fulva Genome sequencing and assembly.</title>
        <authorList>
            <person name="Murali S."/>
            <person name="Richards S."/>
            <person name="Bandaranaike D."/>
            <person name="Bellair M."/>
            <person name="Blankenburg K."/>
            <person name="Chao H."/>
            <person name="Dinh H."/>
            <person name="Doddapaneni H."/>
            <person name="Dugan-Rocha S."/>
            <person name="Elkadiri S."/>
            <person name="Gnanaolivu R."/>
            <person name="Hernandez B."/>
            <person name="Skinner E."/>
            <person name="Javaid M."/>
            <person name="Lee S."/>
            <person name="Li M."/>
            <person name="Ming W."/>
            <person name="Munidasa M."/>
            <person name="Muniz J."/>
            <person name="Nguyen L."/>
            <person name="Hughes D."/>
            <person name="Osuji N."/>
            <person name="Pu L.-L."/>
            <person name="Puazo M."/>
            <person name="Qu C."/>
            <person name="Quiroz J."/>
            <person name="Raj R."/>
            <person name="Weissenberger G."/>
            <person name="Xin Y."/>
            <person name="Zou X."/>
            <person name="Han Y."/>
            <person name="Worley K."/>
            <person name="Muzny D."/>
            <person name="Gibbs R."/>
        </authorList>
    </citation>
    <scope>NUCLEOTIDE SEQUENCE</scope>
    <source>
        <strain evidence="2">Sampled in the wild</strain>
    </source>
</reference>
<feature type="region of interest" description="Disordered" evidence="1">
    <location>
        <begin position="113"/>
        <end position="146"/>
    </location>
</feature>
<feature type="region of interest" description="Disordered" evidence="1">
    <location>
        <begin position="742"/>
        <end position="767"/>
    </location>
</feature>
<feature type="compositionally biased region" description="Basic and acidic residues" evidence="1">
    <location>
        <begin position="572"/>
        <end position="583"/>
    </location>
</feature>
<protein>
    <submittedName>
        <fullName evidence="2">Uncharacterized protein</fullName>
    </submittedName>
</protein>
<dbReference type="Proteomes" id="UP000792457">
    <property type="component" value="Unassembled WGS sequence"/>
</dbReference>
<dbReference type="AlphaFoldDB" id="A0A8K0KV19"/>
<feature type="region of interest" description="Disordered" evidence="1">
    <location>
        <begin position="344"/>
        <end position="365"/>
    </location>
</feature>
<evidence type="ECO:0000313" key="2">
    <source>
        <dbReference type="EMBL" id="KAG8240225.1"/>
    </source>
</evidence>
<feature type="compositionally biased region" description="Basic and acidic residues" evidence="1">
    <location>
        <begin position="116"/>
        <end position="134"/>
    </location>
</feature>
<feature type="region of interest" description="Disordered" evidence="1">
    <location>
        <begin position="647"/>
        <end position="681"/>
    </location>
</feature>
<feature type="region of interest" description="Disordered" evidence="1">
    <location>
        <begin position="568"/>
        <end position="602"/>
    </location>
</feature>
<organism evidence="2 3">
    <name type="scientific">Ladona fulva</name>
    <name type="common">Scarce chaser dragonfly</name>
    <name type="synonym">Libellula fulva</name>
    <dbReference type="NCBI Taxonomy" id="123851"/>
    <lineage>
        <taxon>Eukaryota</taxon>
        <taxon>Metazoa</taxon>
        <taxon>Ecdysozoa</taxon>
        <taxon>Arthropoda</taxon>
        <taxon>Hexapoda</taxon>
        <taxon>Insecta</taxon>
        <taxon>Pterygota</taxon>
        <taxon>Palaeoptera</taxon>
        <taxon>Odonata</taxon>
        <taxon>Epiprocta</taxon>
        <taxon>Anisoptera</taxon>
        <taxon>Libelluloidea</taxon>
        <taxon>Libellulidae</taxon>
        <taxon>Ladona</taxon>
    </lineage>
</organism>
<gene>
    <name evidence="2" type="ORF">J437_LFUL004685</name>
</gene>
<feature type="compositionally biased region" description="Polar residues" evidence="1">
    <location>
        <begin position="659"/>
        <end position="668"/>
    </location>
</feature>
<evidence type="ECO:0000313" key="3">
    <source>
        <dbReference type="Proteomes" id="UP000792457"/>
    </source>
</evidence>
<keyword evidence="3" id="KW-1185">Reference proteome</keyword>
<name>A0A8K0KV19_LADFU</name>
<accession>A0A8K0KV19</accession>
<dbReference type="EMBL" id="KZ312439">
    <property type="protein sequence ID" value="KAG8240225.1"/>
    <property type="molecule type" value="Genomic_DNA"/>
</dbReference>
<feature type="compositionally biased region" description="Basic and acidic residues" evidence="1">
    <location>
        <begin position="669"/>
        <end position="678"/>
    </location>
</feature>
<feature type="region of interest" description="Disordered" evidence="1">
    <location>
        <begin position="614"/>
        <end position="633"/>
    </location>
</feature>
<proteinExistence type="predicted"/>
<reference evidence="2" key="1">
    <citation type="submission" date="2013-04" db="EMBL/GenBank/DDBJ databases">
        <authorList>
            <person name="Qu J."/>
            <person name="Murali S.C."/>
            <person name="Bandaranaike D."/>
            <person name="Bellair M."/>
            <person name="Blankenburg K."/>
            <person name="Chao H."/>
            <person name="Dinh H."/>
            <person name="Doddapaneni H."/>
            <person name="Downs B."/>
            <person name="Dugan-Rocha S."/>
            <person name="Elkadiri S."/>
            <person name="Gnanaolivu R.D."/>
            <person name="Hernandez B."/>
            <person name="Javaid M."/>
            <person name="Jayaseelan J.C."/>
            <person name="Lee S."/>
            <person name="Li M."/>
            <person name="Ming W."/>
            <person name="Munidasa M."/>
            <person name="Muniz J."/>
            <person name="Nguyen L."/>
            <person name="Ongeri F."/>
            <person name="Osuji N."/>
            <person name="Pu L.-L."/>
            <person name="Puazo M."/>
            <person name="Qu C."/>
            <person name="Quiroz J."/>
            <person name="Raj R."/>
            <person name="Weissenberger G."/>
            <person name="Xin Y."/>
            <person name="Zou X."/>
            <person name="Han Y."/>
            <person name="Richards S."/>
            <person name="Worley K."/>
            <person name="Muzny D."/>
            <person name="Gibbs R."/>
        </authorList>
    </citation>
    <scope>NUCLEOTIDE SEQUENCE</scope>
    <source>
        <strain evidence="2">Sampled in the wild</strain>
    </source>
</reference>
<dbReference type="OrthoDB" id="8192658at2759"/>
<sequence>MKCKKAQFVDEMSEESECTTVSNQLFLGFGYGDVFEAFVRSEILKSYVSDIFLIECDNKLLPMVGNSASENMNEDLDVDVIQCEVTIEEEFQAPLATSDGLLNSGSWKEISSTPVKVDRVEREDNETNPKPRLSEKKKRSSADIQTQSTISCELPCETESSQWNTVHSPLLFTPVKGENTYGAGYLSQSSSNYSVNRVGSASKIHNSIFSTPPPKSVKKLSLTTISTDHQPEETNIKSVKINGCVSRSFHPTSLRCEDERNISPEALITVPQCGNVILEPSGITDKAYVLATTCGINNFQNCEVVSHTEFETCSRFDGEDGISSKPVKFSPPNSSLIPLSKDEERLRSSASLGDKKYSRVPPKSRRNHRLRTLLSRLRRTLNGLPPPPLVTIPQLTVTEMLEKIYKSELANLGHNSTSQSPAKIVIPLKDNITSLFHPSATEQEVLKMPWPDVLDCVHLGVCYNLGCSSETLEDLCQQVREKYVGNETASSCSIWSLPKLNGDSNHKKSAVSLANNIVREGYITRRRRAFSIASLSKAAPSVISKSRQILVNGLKKPNEGANLESKYKKQHNVKDEIKKDDVKSSFPRKSFGEKGGSAKKRSSIRRLLSFDEFSGNHGQSSSKSLSSSKQTVSPLLPSTKRVLTFGSGSITKNKMEASPSPNLPCTSEASKDSQEHRRNQPICSASTLVKELSEVHKKKLLWAVAQALRSRGLGTEHGNFKICAIPLFKQCREEFLNSTRDTRRESAGSSDGSDSLCPSVGSSDSLRESTSDKMLAIALGLVDNIMREVGVAPVIKERVK</sequence>
<feature type="compositionally biased region" description="Low complexity" evidence="1">
    <location>
        <begin position="620"/>
        <end position="629"/>
    </location>
</feature>
<evidence type="ECO:0000256" key="1">
    <source>
        <dbReference type="SAM" id="MobiDB-lite"/>
    </source>
</evidence>